<evidence type="ECO:0000313" key="2">
    <source>
        <dbReference type="Proteomes" id="UP000095229"/>
    </source>
</evidence>
<dbReference type="RefSeq" id="WP_058518928.1">
    <property type="nucleotide sequence ID" value="NZ_CAAAIE010000001.1"/>
</dbReference>
<dbReference type="AlphaFoldDB" id="A0A1E5JPV9"/>
<protein>
    <submittedName>
        <fullName evidence="1">Uncharacterized protein</fullName>
    </submittedName>
</protein>
<reference evidence="1 2" key="1">
    <citation type="submission" date="2016-02" db="EMBL/GenBank/DDBJ databases">
        <title>Secondary metabolites in Legionella.</title>
        <authorList>
            <person name="Tobias N.J."/>
            <person name="Bode H.B."/>
        </authorList>
    </citation>
    <scope>NUCLEOTIDE SEQUENCE [LARGE SCALE GENOMIC DNA]</scope>
    <source>
        <strain evidence="1 2">DSM 19216</strain>
    </source>
</reference>
<dbReference type="Proteomes" id="UP000095229">
    <property type="component" value="Unassembled WGS sequence"/>
</dbReference>
<gene>
    <name evidence="1" type="ORF">lpari_02742</name>
</gene>
<dbReference type="STRING" id="45071.Lpar_3353"/>
<organism evidence="1 2">
    <name type="scientific">Legionella parisiensis</name>
    <dbReference type="NCBI Taxonomy" id="45071"/>
    <lineage>
        <taxon>Bacteria</taxon>
        <taxon>Pseudomonadati</taxon>
        <taxon>Pseudomonadota</taxon>
        <taxon>Gammaproteobacteria</taxon>
        <taxon>Legionellales</taxon>
        <taxon>Legionellaceae</taxon>
        <taxon>Legionella</taxon>
    </lineage>
</organism>
<evidence type="ECO:0000313" key="1">
    <source>
        <dbReference type="EMBL" id="OEH46403.1"/>
    </source>
</evidence>
<name>A0A1E5JPV9_9GAMM</name>
<dbReference type="OrthoDB" id="9759676at2"/>
<proteinExistence type="predicted"/>
<keyword evidence="2" id="KW-1185">Reference proteome</keyword>
<accession>A0A1E5JPV9</accession>
<comment type="caution">
    <text evidence="1">The sequence shown here is derived from an EMBL/GenBank/DDBJ whole genome shotgun (WGS) entry which is preliminary data.</text>
</comment>
<dbReference type="EMBL" id="LSOG01000069">
    <property type="protein sequence ID" value="OEH46403.1"/>
    <property type="molecule type" value="Genomic_DNA"/>
</dbReference>
<dbReference type="PATRIC" id="fig|45071.6.peg.3615"/>
<sequence length="63" mass="6541">MSLTDKILGKPLTWKSQKKQELSVLTGVPALGLDALSSTAYGPEAALTVLLPAGIIILGSICF</sequence>